<protein>
    <recommendedName>
        <fullName evidence="5">Mid2 domain-containing protein</fullName>
    </recommendedName>
</protein>
<gene>
    <name evidence="3" type="ORF">IFR04_008998</name>
</gene>
<keyword evidence="2" id="KW-0812">Transmembrane</keyword>
<reference evidence="3" key="1">
    <citation type="submission" date="2021-02" db="EMBL/GenBank/DDBJ databases">
        <title>Genome sequence Cadophora malorum strain M34.</title>
        <authorList>
            <person name="Stefanovic E."/>
            <person name="Vu D."/>
            <person name="Scully C."/>
            <person name="Dijksterhuis J."/>
            <person name="Roader J."/>
            <person name="Houbraken J."/>
        </authorList>
    </citation>
    <scope>NUCLEOTIDE SEQUENCE</scope>
    <source>
        <strain evidence="3">M34</strain>
    </source>
</reference>
<evidence type="ECO:0000313" key="4">
    <source>
        <dbReference type="Proteomes" id="UP000664132"/>
    </source>
</evidence>
<organism evidence="3 4">
    <name type="scientific">Cadophora malorum</name>
    <dbReference type="NCBI Taxonomy" id="108018"/>
    <lineage>
        <taxon>Eukaryota</taxon>
        <taxon>Fungi</taxon>
        <taxon>Dikarya</taxon>
        <taxon>Ascomycota</taxon>
        <taxon>Pezizomycotina</taxon>
        <taxon>Leotiomycetes</taxon>
        <taxon>Helotiales</taxon>
        <taxon>Ploettnerulaceae</taxon>
        <taxon>Cadophora</taxon>
    </lineage>
</organism>
<feature type="compositionally biased region" description="Polar residues" evidence="1">
    <location>
        <begin position="221"/>
        <end position="233"/>
    </location>
</feature>
<keyword evidence="2" id="KW-1133">Transmembrane helix</keyword>
<feature type="compositionally biased region" description="Low complexity" evidence="1">
    <location>
        <begin position="143"/>
        <end position="218"/>
    </location>
</feature>
<evidence type="ECO:0000256" key="1">
    <source>
        <dbReference type="SAM" id="MobiDB-lite"/>
    </source>
</evidence>
<dbReference type="OrthoDB" id="3557748at2759"/>
<evidence type="ECO:0000313" key="3">
    <source>
        <dbReference type="EMBL" id="KAG4417861.1"/>
    </source>
</evidence>
<evidence type="ECO:0008006" key="5">
    <source>
        <dbReference type="Google" id="ProtNLM"/>
    </source>
</evidence>
<keyword evidence="4" id="KW-1185">Reference proteome</keyword>
<name>A0A8H7TFF2_9HELO</name>
<keyword evidence="2" id="KW-0472">Membrane</keyword>
<sequence>MQISSLSQTLAAGVWVLATGSGGIVWAQSTANWLFPLEDGLTINTIDKIFLQWESNYAEAWLNMWCQNGTAGNNVVLGSQFQVDSTGSYGYVMADDFPAQKDFPVACHAQLAVEANGAGTDGPVGITWTSQVARAAKTLSLTSSGSVVSTTSSPASASNSTPAPVSSPSSSVPVVTGSASKSSSTVTGSSSGVTAPPTSSLPSPASSRTDSSTSPDATNEAIASTDPNPASSNNVGAIVGGVIGGLALLCFIIFGALFLRKYQRKDDDTSPKRAPSHSWWRRTYRTTEMQTGGLHEKDGDVVLARLEKDGNQLHEAVGDMPARHEKEASLVKNRRYTPIELPT</sequence>
<proteinExistence type="predicted"/>
<feature type="region of interest" description="Disordered" evidence="1">
    <location>
        <begin position="143"/>
        <end position="233"/>
    </location>
</feature>
<accession>A0A8H7TFF2</accession>
<dbReference type="Proteomes" id="UP000664132">
    <property type="component" value="Unassembled WGS sequence"/>
</dbReference>
<dbReference type="EMBL" id="JAFJYH010000143">
    <property type="protein sequence ID" value="KAG4417861.1"/>
    <property type="molecule type" value="Genomic_DNA"/>
</dbReference>
<evidence type="ECO:0000256" key="2">
    <source>
        <dbReference type="SAM" id="Phobius"/>
    </source>
</evidence>
<feature type="transmembrane region" description="Helical" evidence="2">
    <location>
        <begin position="235"/>
        <end position="259"/>
    </location>
</feature>
<dbReference type="AlphaFoldDB" id="A0A8H7TFF2"/>
<comment type="caution">
    <text evidence="3">The sequence shown here is derived from an EMBL/GenBank/DDBJ whole genome shotgun (WGS) entry which is preliminary data.</text>
</comment>